<dbReference type="InterPro" id="IPR006482">
    <property type="entry name" value="Cas7_Csh2/Csh2"/>
</dbReference>
<dbReference type="Proteomes" id="UP000184196">
    <property type="component" value="Unassembled WGS sequence"/>
</dbReference>
<sequence>MSAHNRLEAVCDPQKRYEFVFLFDVRDGNPNGDPDAGNLPRVDPETMHGLVSDVALKRKVRDYVQVTKNIPIFIQSKVALNTLIKQAGEARGVTESRVPNEDVRNELCRRYYDIRMFGAVLSTGDLNAGQVRGPVQITFARSVDPVLPLDLSITRKARTTEERMESGETEMGRKPLIPYGLYRAHGFYNPFLAEGTGVSKEDLELLWEALQFLFELDRSASRGEMAVRGLFVFRHEDKKGNAPAHKLFELVKVRRQEGVENSRSFVDYVVDAPPEGALDEMGFAGVTLVRLV</sequence>
<dbReference type="NCBIfam" id="TIGR01595">
    <property type="entry name" value="cas_CT1132"/>
    <property type="match status" value="1"/>
</dbReference>
<keyword evidence="2" id="KW-1185">Reference proteome</keyword>
<dbReference type="RefSeq" id="WP_073166751.1">
    <property type="nucleotide sequence ID" value="NZ_FQUW01000035.1"/>
</dbReference>
<dbReference type="InterPro" id="IPR013418">
    <property type="entry name" value="CRISPR-assoc_prot_Cas7/Csd2"/>
</dbReference>
<dbReference type="Pfam" id="PF05107">
    <property type="entry name" value="Cas_Cas7"/>
    <property type="match status" value="1"/>
</dbReference>
<protein>
    <submittedName>
        <fullName evidence="1">CRISPR-associated protein, Csd2 family</fullName>
    </submittedName>
</protein>
<reference evidence="2" key="1">
    <citation type="submission" date="2016-11" db="EMBL/GenBank/DDBJ databases">
        <authorList>
            <person name="Varghese N."/>
            <person name="Submissions S."/>
        </authorList>
    </citation>
    <scope>NUCLEOTIDE SEQUENCE [LARGE SCALE GENOMIC DNA]</scope>
    <source>
        <strain evidence="2">DSM 11792</strain>
    </source>
</reference>
<dbReference type="EMBL" id="FQUW01000035">
    <property type="protein sequence ID" value="SHF51591.1"/>
    <property type="molecule type" value="Genomic_DNA"/>
</dbReference>
<accession>A0A1M5CA67</accession>
<proteinExistence type="predicted"/>
<dbReference type="GO" id="GO:0043571">
    <property type="term" value="P:maintenance of CRISPR repeat elements"/>
    <property type="evidence" value="ECO:0007669"/>
    <property type="project" value="InterPro"/>
</dbReference>
<dbReference type="NCBIfam" id="TIGR02589">
    <property type="entry name" value="cas_Csd2"/>
    <property type="match status" value="1"/>
</dbReference>
<dbReference type="AlphaFoldDB" id="A0A1M5CA67"/>
<organism evidence="1 2">
    <name type="scientific">Desulfofundulus australicus DSM 11792</name>
    <dbReference type="NCBI Taxonomy" id="1121425"/>
    <lineage>
        <taxon>Bacteria</taxon>
        <taxon>Bacillati</taxon>
        <taxon>Bacillota</taxon>
        <taxon>Clostridia</taxon>
        <taxon>Eubacteriales</taxon>
        <taxon>Peptococcaceae</taxon>
        <taxon>Desulfofundulus</taxon>
    </lineage>
</organism>
<dbReference type="OrthoDB" id="9776792at2"/>
<evidence type="ECO:0000313" key="1">
    <source>
        <dbReference type="EMBL" id="SHF51591.1"/>
    </source>
</evidence>
<gene>
    <name evidence="1" type="ORF">SAMN02745218_02470</name>
</gene>
<evidence type="ECO:0000313" key="2">
    <source>
        <dbReference type="Proteomes" id="UP000184196"/>
    </source>
</evidence>
<name>A0A1M5CA67_9FIRM</name>